<keyword evidence="1" id="KW-0812">Transmembrane</keyword>
<dbReference type="SUPFAM" id="SSF52540">
    <property type="entry name" value="P-loop containing nucleoside triphosphate hydrolases"/>
    <property type="match status" value="1"/>
</dbReference>
<dbReference type="InterPro" id="IPR027417">
    <property type="entry name" value="P-loop_NTPase"/>
</dbReference>
<proteinExistence type="predicted"/>
<evidence type="ECO:0000313" key="2">
    <source>
        <dbReference type="EMBL" id="OIN61212.1"/>
    </source>
</evidence>
<dbReference type="Gene3D" id="3.40.50.300">
    <property type="entry name" value="P-loop containing nucleotide triphosphate hydrolases"/>
    <property type="match status" value="1"/>
</dbReference>
<dbReference type="Proteomes" id="UP000181790">
    <property type="component" value="Unassembled WGS sequence"/>
</dbReference>
<gene>
    <name evidence="2" type="ORF">BLX24_03890</name>
</gene>
<evidence type="ECO:0000313" key="3">
    <source>
        <dbReference type="Proteomes" id="UP000181790"/>
    </source>
</evidence>
<feature type="transmembrane region" description="Helical" evidence="1">
    <location>
        <begin position="277"/>
        <end position="295"/>
    </location>
</feature>
<accession>A0A1S2VR16</accession>
<keyword evidence="1" id="KW-0472">Membrane</keyword>
<keyword evidence="3" id="KW-1185">Reference proteome</keyword>
<evidence type="ECO:0008006" key="4">
    <source>
        <dbReference type="Google" id="ProtNLM"/>
    </source>
</evidence>
<comment type="caution">
    <text evidence="2">The sequence shown here is derived from an EMBL/GenBank/DDBJ whole genome shotgun (WGS) entry which is preliminary data.</text>
</comment>
<protein>
    <recommendedName>
        <fullName evidence="4">AAA+ ATPase domain-containing protein</fullName>
    </recommendedName>
</protein>
<dbReference type="EMBL" id="MORL01000001">
    <property type="protein sequence ID" value="OIN61212.1"/>
    <property type="molecule type" value="Genomic_DNA"/>
</dbReference>
<reference evidence="2 3" key="1">
    <citation type="submission" date="2016-10" db="EMBL/GenBank/DDBJ databases">
        <title>Arsenicibacter rosenii gen. nov., sp. nov., an efficient arsenic-methylating bacterium isolated from an arsenic-contaminated paddy soil.</title>
        <authorList>
            <person name="Huang K."/>
        </authorList>
    </citation>
    <scope>NUCLEOTIDE SEQUENCE [LARGE SCALE GENOMIC DNA]</scope>
    <source>
        <strain evidence="2 3">SM-1</strain>
    </source>
</reference>
<keyword evidence="1" id="KW-1133">Transmembrane helix</keyword>
<evidence type="ECO:0000256" key="1">
    <source>
        <dbReference type="SAM" id="Phobius"/>
    </source>
</evidence>
<name>A0A1S2VR16_9BACT</name>
<sequence length="329" mass="37641">MIDATAPKPSLWQRIKKSLFRLREYRIKIPATITPELVGRDEDVKKIERLLQQGVSVIVTGPTGIGKSFLIDKLRYPKKVLEIDDHKEFKRSLAACLVHLLGSEEEPGRQAVANLIYGTDNPDALVVKTSKESMPNLCRLLCDACGRKEYILKINDLESVTPSVVRILEMLKDHFVILTTARTVKMNNSSFLWDFEKIDLKPLSRPDSLRLFHRLTADLELQQVEWIQNKIHDTASGNPRMVMELAERIRQEPVIDAFVVDEICNNYLGRQTREIDISPVLLLLFGSLMILRYVGRETGDQELTFIGGAVLVMMMFARYFLKEGRRKGM</sequence>
<feature type="transmembrane region" description="Helical" evidence="1">
    <location>
        <begin position="301"/>
        <end position="321"/>
    </location>
</feature>
<organism evidence="2 3">
    <name type="scientific">Arsenicibacter rosenii</name>
    <dbReference type="NCBI Taxonomy" id="1750698"/>
    <lineage>
        <taxon>Bacteria</taxon>
        <taxon>Pseudomonadati</taxon>
        <taxon>Bacteroidota</taxon>
        <taxon>Cytophagia</taxon>
        <taxon>Cytophagales</taxon>
        <taxon>Spirosomataceae</taxon>
        <taxon>Arsenicibacter</taxon>
    </lineage>
</organism>
<dbReference type="AlphaFoldDB" id="A0A1S2VR16"/>